<evidence type="ECO:0000256" key="4">
    <source>
        <dbReference type="ARBA" id="ARBA00022741"/>
    </source>
</evidence>
<evidence type="ECO:0000256" key="8">
    <source>
        <dbReference type="SAM" id="MobiDB-lite"/>
    </source>
</evidence>
<evidence type="ECO:0000256" key="5">
    <source>
        <dbReference type="ARBA" id="ARBA00022840"/>
    </source>
</evidence>
<dbReference type="Gene3D" id="3.40.50.300">
    <property type="entry name" value="P-loop containing nucleotide triphosphate hydrolases"/>
    <property type="match status" value="1"/>
</dbReference>
<feature type="domain" description="Polysaccharide chain length determinant N-terminal" evidence="11">
    <location>
        <begin position="5"/>
        <end position="95"/>
    </location>
</feature>
<name>A0ABY6C9W8_9HYPH</name>
<evidence type="ECO:0000259" key="11">
    <source>
        <dbReference type="Pfam" id="PF02706"/>
    </source>
</evidence>
<evidence type="ECO:0000256" key="2">
    <source>
        <dbReference type="ARBA" id="ARBA00022475"/>
    </source>
</evidence>
<feature type="region of interest" description="Disordered" evidence="8">
    <location>
        <begin position="689"/>
        <end position="725"/>
    </location>
</feature>
<dbReference type="PANTHER" id="PTHR32309:SF13">
    <property type="entry name" value="FERRIC ENTEROBACTIN TRANSPORT PROTEIN FEPE"/>
    <property type="match status" value="1"/>
</dbReference>
<dbReference type="PANTHER" id="PTHR32309">
    <property type="entry name" value="TYROSINE-PROTEIN KINASE"/>
    <property type="match status" value="1"/>
</dbReference>
<gene>
    <name evidence="13" type="ORF">N8A98_17570</name>
</gene>
<dbReference type="InterPro" id="IPR002586">
    <property type="entry name" value="CobQ/CobB/MinD/ParA_Nub-bd_dom"/>
</dbReference>
<evidence type="ECO:0000256" key="6">
    <source>
        <dbReference type="ARBA" id="ARBA00022989"/>
    </source>
</evidence>
<dbReference type="InterPro" id="IPR005702">
    <property type="entry name" value="Wzc-like_C"/>
</dbReference>
<dbReference type="Proteomes" id="UP001061862">
    <property type="component" value="Chromosome"/>
</dbReference>
<comment type="subcellular location">
    <subcellularLocation>
        <location evidence="1">Cell membrane</location>
        <topology evidence="1">Multi-pass membrane protein</topology>
    </subcellularLocation>
</comment>
<dbReference type="SUPFAM" id="SSF52540">
    <property type="entry name" value="P-loop containing nucleoside triphosphate hydrolases"/>
    <property type="match status" value="1"/>
</dbReference>
<keyword evidence="6 9" id="KW-1133">Transmembrane helix</keyword>
<evidence type="ECO:0000256" key="7">
    <source>
        <dbReference type="ARBA" id="ARBA00023136"/>
    </source>
</evidence>
<proteinExistence type="predicted"/>
<dbReference type="Pfam" id="PF01656">
    <property type="entry name" value="CbiA"/>
    <property type="match status" value="1"/>
</dbReference>
<dbReference type="InterPro" id="IPR003856">
    <property type="entry name" value="LPS_length_determ_N"/>
</dbReference>
<sequence length="725" mass="79393">MHEQEFGLRNILGTIRRQLGLILAILILVLGISALLIISLTPMYRATTLILVDPSEKNLLNPTNSNSSSASDNARVESEVSIAQSEKTVELVLDALRLTEDPSFQPQPGLRERAATLLRIAPPETYTPEELRQVAIGKLQESITVERQGLTYLITISANANSPEKSAQIANTMAEKYIQSQLQSKINGVLSGRNVMEQRVNETRTGLVGAERSFNDFIISSARTIAEQSGRTDIDQMRIELEKVVSDRETASSALTLAETGLSQNNWAQVADTLNTQTLRDLQQREREINEQLTSVVDGSEQADALRAELVGVLDNFRTQANAQLEQLRQEIAANRAVETDLQLQLRSNILTSNLPPEVLATMYELQQNAEIARTQYQQMLVRLRDIEAQAYLQLADSRIVSEATPPSSPAFPNTRFLFMVAGILGLLLGLTAAFLREQFIGGIISTDQLEGIVGPTLVTSLPSQKRLGRNQEGKAVKSLTELIATQPYSRFAEAVRRLMISTDQALRRVRGDDLSDAASIIMITSANAGEGKTTVAVSLARSYAISGQSTILIDADLRRPAVHKELGLEPSDALADYLASAGTPGDDIAPLMLTDGLSKAKFIIGSNIRGAAAGQVVSGERFAKLLNNASRLFDVVIVDTPRSGRWWMRFISPSMSTSSSMSFALAPRPRRRYAPPCANWWKLSRTMPKSSPCSMPNRNPRRKPAGASAATTSRANSWARVSKW</sequence>
<keyword evidence="14" id="KW-1185">Reference proteome</keyword>
<evidence type="ECO:0000313" key="13">
    <source>
        <dbReference type="EMBL" id="UXN69033.1"/>
    </source>
</evidence>
<evidence type="ECO:0000259" key="12">
    <source>
        <dbReference type="Pfam" id="PF13807"/>
    </source>
</evidence>
<evidence type="ECO:0000256" key="9">
    <source>
        <dbReference type="SAM" id="Phobius"/>
    </source>
</evidence>
<keyword evidence="4" id="KW-0547">Nucleotide-binding</keyword>
<accession>A0ABY6C9W8</accession>
<reference evidence="13 14" key="1">
    <citation type="submission" date="2022-09" db="EMBL/GenBank/DDBJ databases">
        <title>Interaction between co-microsymbionts with complementary sets of symbiotic genes in legume-rhizobium systems.</title>
        <authorList>
            <person name="Safronova V."/>
            <person name="Sazanova A."/>
            <person name="Afonin A."/>
            <person name="Chirak E."/>
        </authorList>
    </citation>
    <scope>NUCLEOTIDE SEQUENCE [LARGE SCALE GENOMIC DNA]</scope>
    <source>
        <strain evidence="13 14">A18/4-1</strain>
    </source>
</reference>
<feature type="domain" description="Tyrosine-protein kinase G-rich" evidence="12">
    <location>
        <begin position="365"/>
        <end position="438"/>
    </location>
</feature>
<keyword evidence="2" id="KW-1003">Cell membrane</keyword>
<dbReference type="EMBL" id="CP104965">
    <property type="protein sequence ID" value="UXN69033.1"/>
    <property type="molecule type" value="Genomic_DNA"/>
</dbReference>
<protein>
    <submittedName>
        <fullName evidence="13">Polysaccharide biosynthesis tyrosine autokinase</fullName>
    </submittedName>
</protein>
<keyword evidence="5" id="KW-0067">ATP-binding</keyword>
<feature type="compositionally biased region" description="Polar residues" evidence="8">
    <location>
        <begin position="689"/>
        <end position="698"/>
    </location>
</feature>
<dbReference type="RefSeq" id="WP_262167238.1">
    <property type="nucleotide sequence ID" value="NZ_CP104965.1"/>
</dbReference>
<dbReference type="InterPro" id="IPR032807">
    <property type="entry name" value="GNVR"/>
</dbReference>
<evidence type="ECO:0000256" key="3">
    <source>
        <dbReference type="ARBA" id="ARBA00022692"/>
    </source>
</evidence>
<evidence type="ECO:0000256" key="1">
    <source>
        <dbReference type="ARBA" id="ARBA00004651"/>
    </source>
</evidence>
<dbReference type="InterPro" id="IPR027417">
    <property type="entry name" value="P-loop_NTPase"/>
</dbReference>
<feature type="domain" description="CobQ/CobB/MinD/ParA nucleotide binding" evidence="10">
    <location>
        <begin position="522"/>
        <end position="608"/>
    </location>
</feature>
<evidence type="ECO:0000313" key="14">
    <source>
        <dbReference type="Proteomes" id="UP001061862"/>
    </source>
</evidence>
<dbReference type="Pfam" id="PF02706">
    <property type="entry name" value="Wzz"/>
    <property type="match status" value="1"/>
</dbReference>
<dbReference type="InterPro" id="IPR050445">
    <property type="entry name" value="Bact_polysacc_biosynth/exp"/>
</dbReference>
<feature type="transmembrane region" description="Helical" evidence="9">
    <location>
        <begin position="21"/>
        <end position="44"/>
    </location>
</feature>
<keyword evidence="3 9" id="KW-0812">Transmembrane</keyword>
<keyword evidence="7 9" id="KW-0472">Membrane</keyword>
<evidence type="ECO:0000259" key="10">
    <source>
        <dbReference type="Pfam" id="PF01656"/>
    </source>
</evidence>
<organism evidence="13 14">
    <name type="scientific">Devosia neptuniae</name>
    <dbReference type="NCBI Taxonomy" id="191302"/>
    <lineage>
        <taxon>Bacteria</taxon>
        <taxon>Pseudomonadati</taxon>
        <taxon>Pseudomonadota</taxon>
        <taxon>Alphaproteobacteria</taxon>
        <taxon>Hyphomicrobiales</taxon>
        <taxon>Devosiaceae</taxon>
        <taxon>Devosia</taxon>
    </lineage>
</organism>
<dbReference type="Pfam" id="PF13807">
    <property type="entry name" value="GNVR"/>
    <property type="match status" value="1"/>
</dbReference>
<dbReference type="CDD" id="cd05387">
    <property type="entry name" value="BY-kinase"/>
    <property type="match status" value="1"/>
</dbReference>